<name>A0A2H0YXD0_9BACT</name>
<proteinExistence type="predicted"/>
<dbReference type="EMBL" id="PEXT01000060">
    <property type="protein sequence ID" value="PIS43147.1"/>
    <property type="molecule type" value="Genomic_DNA"/>
</dbReference>
<sequence length="429" mass="43288">MHRIHFIPTPHRGYVLILALVFLGIFFTVAAAYLNFVTISARSARYDIASAQALSIAEAGVDEAIYQLNQDPNYAGEMNTALGSGAYTATVSNVNTNTKRLTVTGSVPNATNPVATKTVTVLANINSSMVSFHYGVQVGVGGANMNNGSEIIGNLFSNGNVSGSGTITGDATVASGTPATSLSGITVNGTAWAHSLSSCTIGGDAFYQSISGCAVGGTQHPGSADVQAVAMPISDAQVSAWEAIATAGGVTAGPYTVSGAKTFGPQEIDGNLTVGIGATLTLSGVVWVRGNVTFANNSGLTVSPTTGNAGAIIIADVPGSEATEGVVTLSNNMTVSGNGSAGSYPMVLSTNSGPTAIAMNNNSNSVILYASRGTISVSNNAGANEVTAYRLSLGNNATITYLSGLQSQSFSNGPGGSWAVVPRTYSISR</sequence>
<gene>
    <name evidence="2" type="ORF">COT23_02880</name>
</gene>
<keyword evidence="1" id="KW-1133">Transmembrane helix</keyword>
<dbReference type="Proteomes" id="UP000228687">
    <property type="component" value="Unassembled WGS sequence"/>
</dbReference>
<keyword evidence="1" id="KW-0472">Membrane</keyword>
<reference evidence="3" key="1">
    <citation type="submission" date="2017-09" db="EMBL/GenBank/DDBJ databases">
        <title>Depth-based differentiation of microbial function through sediment-hosted aquifers and enrichment of novel symbionts in the deep terrestrial subsurface.</title>
        <authorList>
            <person name="Probst A.J."/>
            <person name="Ladd B."/>
            <person name="Jarett J.K."/>
            <person name="Geller-Mcgrath D.E."/>
            <person name="Sieber C.M.K."/>
            <person name="Emerson J.B."/>
            <person name="Anantharaman K."/>
            <person name="Thomas B.C."/>
            <person name="Malmstrom R."/>
            <person name="Stieglmeier M."/>
            <person name="Klingl A."/>
            <person name="Woyke T."/>
            <person name="Ryan C.M."/>
            <person name="Banfield J.F."/>
        </authorList>
    </citation>
    <scope>NUCLEOTIDE SEQUENCE [LARGE SCALE GENOMIC DNA]</scope>
</reference>
<accession>A0A2H0YXD0</accession>
<protein>
    <submittedName>
        <fullName evidence="2">Uncharacterized protein</fullName>
    </submittedName>
</protein>
<evidence type="ECO:0000313" key="2">
    <source>
        <dbReference type="EMBL" id="PIS43147.1"/>
    </source>
</evidence>
<comment type="caution">
    <text evidence="2">The sequence shown here is derived from an EMBL/GenBank/DDBJ whole genome shotgun (WGS) entry which is preliminary data.</text>
</comment>
<dbReference type="AlphaFoldDB" id="A0A2H0YXD0"/>
<organism evidence="2 3">
    <name type="scientific">Candidatus Kaiserbacteria bacterium CG08_land_8_20_14_0_20_50_21</name>
    <dbReference type="NCBI Taxonomy" id="1974604"/>
    <lineage>
        <taxon>Bacteria</taxon>
        <taxon>Candidatus Kaiseribacteriota</taxon>
    </lineage>
</organism>
<keyword evidence="1" id="KW-0812">Transmembrane</keyword>
<evidence type="ECO:0000256" key="1">
    <source>
        <dbReference type="SAM" id="Phobius"/>
    </source>
</evidence>
<feature type="transmembrane region" description="Helical" evidence="1">
    <location>
        <begin position="12"/>
        <end position="34"/>
    </location>
</feature>
<evidence type="ECO:0000313" key="3">
    <source>
        <dbReference type="Proteomes" id="UP000228687"/>
    </source>
</evidence>